<evidence type="ECO:0000256" key="2">
    <source>
        <dbReference type="ARBA" id="ARBA00022692"/>
    </source>
</evidence>
<reference evidence="7" key="2">
    <citation type="submission" date="2021-01" db="UniProtKB">
        <authorList>
            <consortium name="EnsemblMetazoa"/>
        </authorList>
    </citation>
    <scope>IDENTIFICATION</scope>
</reference>
<evidence type="ECO:0008006" key="9">
    <source>
        <dbReference type="Google" id="ProtNLM"/>
    </source>
</evidence>
<keyword evidence="4 6" id="KW-1133">Transmembrane helix</keyword>
<dbReference type="GO" id="GO:0005789">
    <property type="term" value="C:endoplasmic reticulum membrane"/>
    <property type="evidence" value="ECO:0007669"/>
    <property type="project" value="UniProtKB-SubCell"/>
</dbReference>
<dbReference type="PANTHER" id="PTHR31394">
    <property type="entry name" value="TRANSMEMBRANE PROTEIN 199"/>
    <property type="match status" value="1"/>
</dbReference>
<dbReference type="AlphaFoldDB" id="A0A7M7PBD0"/>
<dbReference type="GO" id="GO:0012505">
    <property type="term" value="C:endomembrane system"/>
    <property type="evidence" value="ECO:0000318"/>
    <property type="project" value="GO_Central"/>
</dbReference>
<dbReference type="RefSeq" id="XP_030848193.1">
    <property type="nucleotide sequence ID" value="XM_030992333.1"/>
</dbReference>
<evidence type="ECO:0000313" key="8">
    <source>
        <dbReference type="Proteomes" id="UP000007110"/>
    </source>
</evidence>
<keyword evidence="3" id="KW-0256">Endoplasmic reticulum</keyword>
<reference evidence="8" key="1">
    <citation type="submission" date="2015-02" db="EMBL/GenBank/DDBJ databases">
        <title>Genome sequencing for Strongylocentrotus purpuratus.</title>
        <authorList>
            <person name="Murali S."/>
            <person name="Liu Y."/>
            <person name="Vee V."/>
            <person name="English A."/>
            <person name="Wang M."/>
            <person name="Skinner E."/>
            <person name="Han Y."/>
            <person name="Muzny D.M."/>
            <person name="Worley K.C."/>
            <person name="Gibbs R.A."/>
        </authorList>
    </citation>
    <scope>NUCLEOTIDE SEQUENCE</scope>
</reference>
<dbReference type="Proteomes" id="UP000007110">
    <property type="component" value="Unassembled WGS sequence"/>
</dbReference>
<keyword evidence="8" id="KW-1185">Reference proteome</keyword>
<evidence type="ECO:0000313" key="7">
    <source>
        <dbReference type="EnsemblMetazoa" id="XP_030848193"/>
    </source>
</evidence>
<organism evidence="7 8">
    <name type="scientific">Strongylocentrotus purpuratus</name>
    <name type="common">Purple sea urchin</name>
    <dbReference type="NCBI Taxonomy" id="7668"/>
    <lineage>
        <taxon>Eukaryota</taxon>
        <taxon>Metazoa</taxon>
        <taxon>Echinodermata</taxon>
        <taxon>Eleutherozoa</taxon>
        <taxon>Echinozoa</taxon>
        <taxon>Echinoidea</taxon>
        <taxon>Euechinoidea</taxon>
        <taxon>Echinacea</taxon>
        <taxon>Camarodonta</taxon>
        <taxon>Echinidea</taxon>
        <taxon>Strongylocentrotidae</taxon>
        <taxon>Strongylocentrotus</taxon>
    </lineage>
</organism>
<evidence type="ECO:0000256" key="3">
    <source>
        <dbReference type="ARBA" id="ARBA00022824"/>
    </source>
</evidence>
<dbReference type="InterPro" id="IPR021013">
    <property type="entry name" value="ATPase_Vma12"/>
</dbReference>
<dbReference type="FunCoup" id="A0A7M7PBD0">
    <property type="interactions" value="1282"/>
</dbReference>
<evidence type="ECO:0000256" key="6">
    <source>
        <dbReference type="SAM" id="Phobius"/>
    </source>
</evidence>
<feature type="transmembrane region" description="Helical" evidence="6">
    <location>
        <begin position="170"/>
        <end position="193"/>
    </location>
</feature>
<dbReference type="CTD" id="195040"/>
<dbReference type="Pfam" id="PF11712">
    <property type="entry name" value="Vma12"/>
    <property type="match status" value="1"/>
</dbReference>
<protein>
    <recommendedName>
        <fullName evidence="9">Transmembrane protein 199</fullName>
    </recommendedName>
</protein>
<keyword evidence="5 6" id="KW-0472">Membrane</keyword>
<dbReference type="KEGG" id="spu:100894040"/>
<name>A0A7M7PBD0_STRPU</name>
<feature type="transmembrane region" description="Helical" evidence="6">
    <location>
        <begin position="145"/>
        <end position="164"/>
    </location>
</feature>
<dbReference type="GO" id="GO:0070072">
    <property type="term" value="P:vacuolar proton-transporting V-type ATPase complex assembly"/>
    <property type="evidence" value="ECO:0007669"/>
    <property type="project" value="InterPro"/>
</dbReference>
<dbReference type="GeneID" id="100894040"/>
<evidence type="ECO:0000256" key="5">
    <source>
        <dbReference type="ARBA" id="ARBA00023136"/>
    </source>
</evidence>
<evidence type="ECO:0000256" key="4">
    <source>
        <dbReference type="ARBA" id="ARBA00022989"/>
    </source>
</evidence>
<dbReference type="OrthoDB" id="19981at2759"/>
<evidence type="ECO:0000256" key="1">
    <source>
        <dbReference type="ARBA" id="ARBA00004477"/>
    </source>
</evidence>
<dbReference type="InParanoid" id="A0A7M7PBD0"/>
<dbReference type="EnsemblMetazoa" id="XM_030992333">
    <property type="protein sequence ID" value="XP_030848193"/>
    <property type="gene ID" value="LOC100894040"/>
</dbReference>
<comment type="subcellular location">
    <subcellularLocation>
        <location evidence="1">Endoplasmic reticulum membrane</location>
        <topology evidence="1">Multi-pass membrane protein</topology>
    </subcellularLocation>
</comment>
<dbReference type="OMA" id="RMTRNVN"/>
<sequence>MSSLVLITERIQRSIAFILTREDVPEVTKREFKQILEAEGNKKDSEPRAIPFSCVQKLHQLSNGNSSKPVYLHELLEGADVYHPPLREPERNPELVARLERLQAEQEDREYRRMTKNVKIKTYGESPLAQVGQEVRTFQVQMMGIFNVVLTIGGGFVFGYMAALYQDQPIIWRVTAGLILAFIVAVADLYFFIKHEV</sequence>
<accession>A0A7M7PBD0</accession>
<keyword evidence="2 6" id="KW-0812">Transmembrane</keyword>
<proteinExistence type="predicted"/>
<dbReference type="PANTHER" id="PTHR31394:SF1">
    <property type="entry name" value="TRANSMEMBRANE PROTEIN 199"/>
    <property type="match status" value="1"/>
</dbReference>